<accession>A0ABR1UDJ7</accession>
<dbReference type="InterPro" id="IPR034078">
    <property type="entry name" value="NFX1_fam"/>
</dbReference>
<feature type="compositionally biased region" description="Basic and acidic residues" evidence="1">
    <location>
        <begin position="611"/>
        <end position="621"/>
    </location>
</feature>
<sequence length="621" mass="67216">MTEGGQQSGQQPGQQSGRGRSGRGRGGRRRGGAQAQERRAQNSSVSNLPETQSTSSVQPPSPAVHDAGAPPSANGRGAGAGRRGARNPRRGGGGEPRRGGGGGEPSRGGDAPEFVPGQQTPATRNGASGVAGPSTRSAPSKKAPKSTASDLPTRTHEDIDNGHYECVICTNEVLRNSRVWSCSICWTVAHLSCVRKWYSNQNKKANGQEGGETPSEKKAVERVAARRKRKNVAASNDEVEAEHPCLKVKKSCDHADNDPCHAPYPCKEDKPCQAKTFITCECQHRKQEVRCLASKTNPFPDRPPLKCDDECLRLQRNAKLAAALNIDPETHKDNHVPYSDKTLELFKEGIRWAQTQEREFRVFASDPQEKRLRFKPMKSQQRAFLHALAEDYGLDSESQDPEPHRHVSIFKTPRFVSAPAKTLAQCVQIKTSSLAEDSTAPGPVTNPLMNVPYNALLLTAPRFGLTVEDVESVLAKDLATQPTVTYTTGFLPNDEIVIKGSGSWAAQALEASVTALKSLVSQTIARSDIAKAVFLCHADTSLNVLRREVDPVKSADGWSSVVGRSSAKQARAATASASEAKPAAGRKLLMLKKEPKKKREVEPVEDDWEAAAEKLDDQAED</sequence>
<feature type="compositionally biased region" description="Low complexity" evidence="1">
    <location>
        <begin position="566"/>
        <end position="588"/>
    </location>
</feature>
<organism evidence="3 4">
    <name type="scientific">Apiospora rasikravindrae</name>
    <dbReference type="NCBI Taxonomy" id="990691"/>
    <lineage>
        <taxon>Eukaryota</taxon>
        <taxon>Fungi</taxon>
        <taxon>Dikarya</taxon>
        <taxon>Ascomycota</taxon>
        <taxon>Pezizomycotina</taxon>
        <taxon>Sordariomycetes</taxon>
        <taxon>Xylariomycetidae</taxon>
        <taxon>Amphisphaeriales</taxon>
        <taxon>Apiosporaceae</taxon>
        <taxon>Apiospora</taxon>
    </lineage>
</organism>
<feature type="compositionally biased region" description="Low complexity" evidence="1">
    <location>
        <begin position="49"/>
        <end position="58"/>
    </location>
</feature>
<dbReference type="InterPro" id="IPR001374">
    <property type="entry name" value="R3H_dom"/>
</dbReference>
<feature type="compositionally biased region" description="Gly residues" evidence="1">
    <location>
        <begin position="90"/>
        <end position="106"/>
    </location>
</feature>
<reference evidence="3 4" key="1">
    <citation type="submission" date="2023-01" db="EMBL/GenBank/DDBJ databases">
        <title>Analysis of 21 Apiospora genomes using comparative genomics revels a genus with tremendous synthesis potential of carbohydrate active enzymes and secondary metabolites.</title>
        <authorList>
            <person name="Sorensen T."/>
        </authorList>
    </citation>
    <scope>NUCLEOTIDE SEQUENCE [LARGE SCALE GENOMIC DNA]</scope>
    <source>
        <strain evidence="3 4">CBS 33761</strain>
    </source>
</reference>
<feature type="region of interest" description="Disordered" evidence="1">
    <location>
        <begin position="1"/>
        <end position="157"/>
    </location>
</feature>
<dbReference type="Gene3D" id="3.30.1370.50">
    <property type="entry name" value="R3H-like domain"/>
    <property type="match status" value="1"/>
</dbReference>
<dbReference type="Proteomes" id="UP001444661">
    <property type="component" value="Unassembled WGS sequence"/>
</dbReference>
<evidence type="ECO:0000313" key="3">
    <source>
        <dbReference type="EMBL" id="KAK8056955.1"/>
    </source>
</evidence>
<dbReference type="InterPro" id="IPR036867">
    <property type="entry name" value="R3H_dom_sf"/>
</dbReference>
<feature type="compositionally biased region" description="Polar residues" evidence="1">
    <location>
        <begin position="117"/>
        <end position="126"/>
    </location>
</feature>
<evidence type="ECO:0000313" key="4">
    <source>
        <dbReference type="Proteomes" id="UP001444661"/>
    </source>
</evidence>
<dbReference type="CDD" id="cd16492">
    <property type="entry name" value="RING-CH-C4HC3_NFX1-like"/>
    <property type="match status" value="1"/>
</dbReference>
<name>A0ABR1UDJ7_9PEZI</name>
<feature type="compositionally biased region" description="Low complexity" evidence="1">
    <location>
        <begin position="1"/>
        <end position="18"/>
    </location>
</feature>
<comment type="caution">
    <text evidence="3">The sequence shown here is derived from an EMBL/GenBank/DDBJ whole genome shotgun (WGS) entry which is preliminary data.</text>
</comment>
<feature type="region of interest" description="Disordered" evidence="1">
    <location>
        <begin position="566"/>
        <end position="621"/>
    </location>
</feature>
<dbReference type="PANTHER" id="PTHR12360:SF12">
    <property type="entry name" value="TRANSCRIPTIONAL REPRESSOR NF-X1"/>
    <property type="match status" value="1"/>
</dbReference>
<protein>
    <submittedName>
        <fullName evidence="3">Nf-x1 finger transcription protein</fullName>
    </submittedName>
</protein>
<dbReference type="SUPFAM" id="SSF82708">
    <property type="entry name" value="R3H domain"/>
    <property type="match status" value="1"/>
</dbReference>
<evidence type="ECO:0000256" key="1">
    <source>
        <dbReference type="SAM" id="MobiDB-lite"/>
    </source>
</evidence>
<dbReference type="PROSITE" id="PS51061">
    <property type="entry name" value="R3H"/>
    <property type="match status" value="1"/>
</dbReference>
<feature type="domain" description="R3H" evidence="2">
    <location>
        <begin position="350"/>
        <end position="413"/>
    </location>
</feature>
<dbReference type="PANTHER" id="PTHR12360">
    <property type="entry name" value="NUCLEAR TRANSCRIPTION FACTOR, X-BOX BINDING 1 NFX1"/>
    <property type="match status" value="1"/>
</dbReference>
<dbReference type="SMART" id="SM00393">
    <property type="entry name" value="R3H"/>
    <property type="match status" value="1"/>
</dbReference>
<gene>
    <name evidence="3" type="ORF">PG993_002182</name>
</gene>
<evidence type="ECO:0000259" key="2">
    <source>
        <dbReference type="PROSITE" id="PS51061"/>
    </source>
</evidence>
<dbReference type="Pfam" id="PF01424">
    <property type="entry name" value="R3H"/>
    <property type="match status" value="1"/>
</dbReference>
<feature type="compositionally biased region" description="Basic and acidic residues" evidence="1">
    <location>
        <begin position="591"/>
        <end position="602"/>
    </location>
</feature>
<keyword evidence="4" id="KW-1185">Reference proteome</keyword>
<dbReference type="EMBL" id="JAQQWK010000001">
    <property type="protein sequence ID" value="KAK8056955.1"/>
    <property type="molecule type" value="Genomic_DNA"/>
</dbReference>
<dbReference type="CDD" id="cd06006">
    <property type="entry name" value="R3H_unknown_2"/>
    <property type="match status" value="1"/>
</dbReference>
<proteinExistence type="predicted"/>
<dbReference type="InterPro" id="IPR034077">
    <property type="entry name" value="R3H_FAP1"/>
</dbReference>
<feature type="compositionally biased region" description="Basic residues" evidence="1">
    <location>
        <begin position="20"/>
        <end position="31"/>
    </location>
</feature>
<dbReference type="CDD" id="cd06008">
    <property type="entry name" value="NF-X1-zinc-finger"/>
    <property type="match status" value="1"/>
</dbReference>